<organism evidence="4 5">
    <name type="scientific">Marinicauda salina</name>
    <dbReference type="NCBI Taxonomy" id="2135793"/>
    <lineage>
        <taxon>Bacteria</taxon>
        <taxon>Pseudomonadati</taxon>
        <taxon>Pseudomonadota</taxon>
        <taxon>Alphaproteobacteria</taxon>
        <taxon>Maricaulales</taxon>
        <taxon>Maricaulaceae</taxon>
        <taxon>Marinicauda</taxon>
    </lineage>
</organism>
<dbReference type="SMART" id="SM00245">
    <property type="entry name" value="TSPc"/>
    <property type="match status" value="1"/>
</dbReference>
<evidence type="ECO:0000313" key="5">
    <source>
        <dbReference type="Proteomes" id="UP000245168"/>
    </source>
</evidence>
<feature type="domain" description="Tail specific protease" evidence="3">
    <location>
        <begin position="125"/>
        <end position="333"/>
    </location>
</feature>
<evidence type="ECO:0000313" key="4">
    <source>
        <dbReference type="EMBL" id="PWE18793.1"/>
    </source>
</evidence>
<keyword evidence="5" id="KW-1185">Reference proteome</keyword>
<comment type="caution">
    <text evidence="4">The sequence shown here is derived from an EMBL/GenBank/DDBJ whole genome shotgun (WGS) entry which is preliminary data.</text>
</comment>
<sequence length="350" mass="36459">MAPSFRRKGPAMIARAFAAAAIALAAVGCAAAPAETSASVPAVASRAVAEDLAAALEAGYVFPDTGARYAAHVRSRAAAGAYDGVVEPEALASLLTEDLGAVVVDHHLVVHPPEEPDDADGEAGPARTPPPVLRQVRMIDGEIGYLDLGLMGWEDSDIAAVDAALDDMTAASAIIVDLRNNVGGDLPVADLLFSRMTDESRRLLVMDQRTASIETVGDIFGGGETVRRVDGPDGLTRYEHWTAPAPDADLVEVPVYLLVGPRTVSAAEHLALAMRISGRATLVGEPTRGANHFGASLPLADGYSVFVPVGRTFDPATGEDWEGDGVQPDIRVPADAALDRALAMIRGEDD</sequence>
<dbReference type="InterPro" id="IPR029045">
    <property type="entry name" value="ClpP/crotonase-like_dom_sf"/>
</dbReference>
<dbReference type="Gene3D" id="3.90.226.10">
    <property type="entry name" value="2-enoyl-CoA Hydratase, Chain A, domain 1"/>
    <property type="match status" value="1"/>
</dbReference>
<dbReference type="EMBL" id="QEXV01000001">
    <property type="protein sequence ID" value="PWE18793.1"/>
    <property type="molecule type" value="Genomic_DNA"/>
</dbReference>
<accession>A0A2U2BXP1</accession>
<dbReference type="SUPFAM" id="SSF52096">
    <property type="entry name" value="ClpP/crotonase"/>
    <property type="match status" value="1"/>
</dbReference>
<reference evidence="5" key="1">
    <citation type="submission" date="2018-05" db="EMBL/GenBank/DDBJ databases">
        <authorList>
            <person name="Liu B.-T."/>
        </authorList>
    </citation>
    <scope>NUCLEOTIDE SEQUENCE [LARGE SCALE GENOMIC DNA]</scope>
    <source>
        <strain evidence="5">WD6-1</strain>
    </source>
</reference>
<proteinExistence type="predicted"/>
<protein>
    <recommendedName>
        <fullName evidence="3">Tail specific protease domain-containing protein</fullName>
    </recommendedName>
</protein>
<feature type="chain" id="PRO_5015705810" description="Tail specific protease domain-containing protein" evidence="2">
    <location>
        <begin position="26"/>
        <end position="350"/>
    </location>
</feature>
<feature type="region of interest" description="Disordered" evidence="1">
    <location>
        <begin position="111"/>
        <end position="131"/>
    </location>
</feature>
<feature type="signal peptide" evidence="2">
    <location>
        <begin position="1"/>
        <end position="25"/>
    </location>
</feature>
<evidence type="ECO:0000259" key="3">
    <source>
        <dbReference type="SMART" id="SM00245"/>
    </source>
</evidence>
<dbReference type="GO" id="GO:0006508">
    <property type="term" value="P:proteolysis"/>
    <property type="evidence" value="ECO:0007669"/>
    <property type="project" value="InterPro"/>
</dbReference>
<evidence type="ECO:0000256" key="2">
    <source>
        <dbReference type="SAM" id="SignalP"/>
    </source>
</evidence>
<dbReference type="PANTHER" id="PTHR11261">
    <property type="entry name" value="INTERPHOTORECEPTOR RETINOID-BINDING PROTEIN"/>
    <property type="match status" value="1"/>
</dbReference>
<keyword evidence="2" id="KW-0732">Signal</keyword>
<dbReference type="GO" id="GO:0008236">
    <property type="term" value="F:serine-type peptidase activity"/>
    <property type="evidence" value="ECO:0007669"/>
    <property type="project" value="InterPro"/>
</dbReference>
<name>A0A2U2BXP1_9PROT</name>
<dbReference type="Proteomes" id="UP000245168">
    <property type="component" value="Unassembled WGS sequence"/>
</dbReference>
<dbReference type="AlphaFoldDB" id="A0A2U2BXP1"/>
<dbReference type="Pfam" id="PF03572">
    <property type="entry name" value="Peptidase_S41"/>
    <property type="match status" value="1"/>
</dbReference>
<dbReference type="Gene3D" id="3.30.750.44">
    <property type="match status" value="1"/>
</dbReference>
<dbReference type="Pfam" id="PF11918">
    <property type="entry name" value="Peptidase_S41_N"/>
    <property type="match status" value="1"/>
</dbReference>
<evidence type="ECO:0000256" key="1">
    <source>
        <dbReference type="SAM" id="MobiDB-lite"/>
    </source>
</evidence>
<dbReference type="CDD" id="cd07563">
    <property type="entry name" value="Peptidase_S41_IRBP"/>
    <property type="match status" value="1"/>
</dbReference>
<dbReference type="InterPro" id="IPR005151">
    <property type="entry name" value="Tail-specific_protease"/>
</dbReference>
<dbReference type="PANTHER" id="PTHR11261:SF3">
    <property type="entry name" value="RETINOL-BINDING PROTEIN 3"/>
    <property type="match status" value="1"/>
</dbReference>
<gene>
    <name evidence="4" type="ORF">DDZ18_04165</name>
</gene>
<dbReference type="PROSITE" id="PS51257">
    <property type="entry name" value="PROKAR_LIPOPROTEIN"/>
    <property type="match status" value="1"/>
</dbReference>